<proteinExistence type="predicted"/>
<reference evidence="5" key="1">
    <citation type="submission" date="2021-05" db="EMBL/GenBank/DDBJ databases">
        <title>Direct Submission.</title>
        <authorList>
            <person name="Li K."/>
            <person name="Gao J."/>
        </authorList>
    </citation>
    <scope>NUCLEOTIDE SEQUENCE [LARGE SCALE GENOMIC DNA]</scope>
    <source>
        <strain evidence="5">HDS12</strain>
    </source>
</reference>
<keyword evidence="5" id="KW-1185">Reference proteome</keyword>
<protein>
    <submittedName>
        <fullName evidence="4">AMP-binding protein</fullName>
    </submittedName>
</protein>
<evidence type="ECO:0000256" key="1">
    <source>
        <dbReference type="SAM" id="MobiDB-lite"/>
    </source>
</evidence>
<evidence type="ECO:0000313" key="5">
    <source>
        <dbReference type="Proteomes" id="UP000678016"/>
    </source>
</evidence>
<dbReference type="PANTHER" id="PTHR43767">
    <property type="entry name" value="LONG-CHAIN-FATTY-ACID--COA LIGASE"/>
    <property type="match status" value="1"/>
</dbReference>
<name>A0ABX8C541_9ACTN</name>
<dbReference type="Gene3D" id="2.30.38.10">
    <property type="entry name" value="Luciferase, Domain 3"/>
    <property type="match status" value="1"/>
</dbReference>
<dbReference type="EMBL" id="CP074132">
    <property type="protein sequence ID" value="QUX27683.1"/>
    <property type="molecule type" value="Genomic_DNA"/>
</dbReference>
<gene>
    <name evidence="4" type="ORF">KGD83_20630</name>
</gene>
<dbReference type="InterPro" id="IPR025110">
    <property type="entry name" value="AMP-bd_C"/>
</dbReference>
<dbReference type="InterPro" id="IPR045851">
    <property type="entry name" value="AMP-bd_C_sf"/>
</dbReference>
<evidence type="ECO:0000259" key="3">
    <source>
        <dbReference type="Pfam" id="PF13193"/>
    </source>
</evidence>
<sequence>MTKSANMPVTAQEQDWPGWPEEAGQRYREAGFWREEVLADLLTHQAEQRPDAVALVDGERRWSYAELAAEARAVAAGLYRLGLRRGDRMVVQLPNRAEFLLLWFGLQYLGAVPVHAMPGHRGHEISHLLRVTGAVGYAVADRHARFDYRTLAASMREEHEELRHVIVVGDTGGLDDAVGFADLRSDAPGGRDPGSGRPSPGGIGLLLLSGGTTGTPKLIPRTHRDYAYNARAAAAACELTPDSVYLAVLPAAFNFTMSCPGVLGALTVGATVVMAPSPAPETVFPLIEREGVTVTALSPPMVPVWLEAYADRAPGSAALDSLAVLQVGGARLADDLARRVRPTLGCRLQQVFGMAEGLINVTRLDDPEELVCTTQGRPVSTGDEVRVVDESGAPVPVGAVGELLTRGPYTLRGYYRAPELAATHFTPDGFYRTGDLVRLRPSGHIDVVGRVKDQINRGGEKIDATEVEGQLLAHPDVSAVALVAAPDPDLGERSVAFLVSAGTPPTVRELGAFLRGRGLAGYKAPDRIEAVDALPLTPVGKVDKNALRERIRRGPSSPSATEAARKGVRPRPQG</sequence>
<dbReference type="SUPFAM" id="SSF56801">
    <property type="entry name" value="Acetyl-CoA synthetase-like"/>
    <property type="match status" value="1"/>
</dbReference>
<dbReference type="InterPro" id="IPR000873">
    <property type="entry name" value="AMP-dep_synth/lig_dom"/>
</dbReference>
<dbReference type="Gene3D" id="3.40.50.980">
    <property type="match status" value="2"/>
</dbReference>
<dbReference type="Proteomes" id="UP000678016">
    <property type="component" value="Chromosome"/>
</dbReference>
<feature type="region of interest" description="Disordered" evidence="1">
    <location>
        <begin position="545"/>
        <end position="574"/>
    </location>
</feature>
<dbReference type="InterPro" id="IPR050237">
    <property type="entry name" value="ATP-dep_AMP-bd_enzyme"/>
</dbReference>
<organism evidence="4 5">
    <name type="scientific">Nocardiopsis akebiae</name>
    <dbReference type="NCBI Taxonomy" id="2831968"/>
    <lineage>
        <taxon>Bacteria</taxon>
        <taxon>Bacillati</taxon>
        <taxon>Actinomycetota</taxon>
        <taxon>Actinomycetes</taxon>
        <taxon>Streptosporangiales</taxon>
        <taxon>Nocardiopsidaceae</taxon>
        <taxon>Nocardiopsis</taxon>
    </lineage>
</organism>
<dbReference type="Gene3D" id="3.30.300.30">
    <property type="match status" value="1"/>
</dbReference>
<dbReference type="InterPro" id="IPR020845">
    <property type="entry name" value="AMP-binding_CS"/>
</dbReference>
<dbReference type="PANTHER" id="PTHR43767:SF10">
    <property type="entry name" value="SURFACTIN SYNTHASE SUBUNIT 1"/>
    <property type="match status" value="1"/>
</dbReference>
<dbReference type="PROSITE" id="PS00455">
    <property type="entry name" value="AMP_BINDING"/>
    <property type="match status" value="1"/>
</dbReference>
<feature type="domain" description="AMP-dependent synthetase/ligase" evidence="2">
    <location>
        <begin position="43"/>
        <end position="415"/>
    </location>
</feature>
<feature type="domain" description="AMP-binding enzyme C-terminal" evidence="3">
    <location>
        <begin position="466"/>
        <end position="541"/>
    </location>
</feature>
<evidence type="ECO:0000313" key="4">
    <source>
        <dbReference type="EMBL" id="QUX27683.1"/>
    </source>
</evidence>
<evidence type="ECO:0000259" key="2">
    <source>
        <dbReference type="Pfam" id="PF00501"/>
    </source>
</evidence>
<dbReference type="RefSeq" id="WP_212640740.1">
    <property type="nucleotide sequence ID" value="NZ_CP074132.1"/>
</dbReference>
<dbReference type="Pfam" id="PF13193">
    <property type="entry name" value="AMP-binding_C"/>
    <property type="match status" value="1"/>
</dbReference>
<accession>A0ABX8C541</accession>
<dbReference type="Pfam" id="PF00501">
    <property type="entry name" value="AMP-binding"/>
    <property type="match status" value="1"/>
</dbReference>